<feature type="compositionally biased region" description="Polar residues" evidence="1">
    <location>
        <begin position="464"/>
        <end position="473"/>
    </location>
</feature>
<dbReference type="OrthoDB" id="3265205at2759"/>
<evidence type="ECO:0000256" key="1">
    <source>
        <dbReference type="SAM" id="MobiDB-lite"/>
    </source>
</evidence>
<reference evidence="3 4" key="1">
    <citation type="submission" date="2018-11" db="EMBL/GenBank/DDBJ databases">
        <title>Genome assembly of Steccherinum ochraceum LE-BIN_3174, the white-rot fungus of the Steccherinaceae family (The Residual Polyporoid clade, Polyporales, Basidiomycota).</title>
        <authorList>
            <person name="Fedorova T.V."/>
            <person name="Glazunova O.A."/>
            <person name="Landesman E.O."/>
            <person name="Moiseenko K.V."/>
            <person name="Psurtseva N.V."/>
            <person name="Savinova O.S."/>
            <person name="Shakhova N.V."/>
            <person name="Tyazhelova T.V."/>
            <person name="Vasina D.V."/>
        </authorList>
    </citation>
    <scope>NUCLEOTIDE SEQUENCE [LARGE SCALE GENOMIC DNA]</scope>
    <source>
        <strain evidence="3 4">LE-BIN_3174</strain>
    </source>
</reference>
<dbReference type="Pfam" id="PF07714">
    <property type="entry name" value="PK_Tyr_Ser-Thr"/>
    <property type="match status" value="1"/>
</dbReference>
<sequence length="473" mass="51931">MSPHELATTYGVQRYIQDWLTYQDETRLAEIAVSDAQRVLDEVWKVLDSVALPLASTDQHFSAYRNKLRTISLRLSILHGILPSTLVLMGAVCIDPSKLAGVGTFADVFMGTFRGEKVALKRLRVYLMAVESQKASMKQLFYRESLLWKNLVHEHIVPFIGVAEDVFPGTICMVIQWMDNGSLRQHIDSLRTRGELRGEQYTEATEIWLFQIVDGLSYLHDEGLVHGDLHGGNILVDQAGRIGLTDFGLALVSESVSYGLGSLHGGGAMRWKAPELNDPDEFGLDNTRPTKASDVFSYACVIIEVFSGRPPMPDLSDSQVSRRYVKGARPHRPSTPDGIGMSESLWALTTSCWAQMPSDRPSAREVIAMLKIAQAPSPPPAMATPPLSVPVTKTETALKFPASDPIGAEPNAGKDGEADSAINEQELGPDQQLVDASFKEVPPSTEATSISTDSGMKTFWRSPPNEQESVESF</sequence>
<dbReference type="InterPro" id="IPR000719">
    <property type="entry name" value="Prot_kinase_dom"/>
</dbReference>
<dbReference type="InterPro" id="IPR011009">
    <property type="entry name" value="Kinase-like_dom_sf"/>
</dbReference>
<feature type="domain" description="Protein kinase" evidence="2">
    <location>
        <begin position="94"/>
        <end position="372"/>
    </location>
</feature>
<keyword evidence="4" id="KW-1185">Reference proteome</keyword>
<dbReference type="STRING" id="92696.A0A4R0RDG5"/>
<organism evidence="3 4">
    <name type="scientific">Steccherinum ochraceum</name>
    <dbReference type="NCBI Taxonomy" id="92696"/>
    <lineage>
        <taxon>Eukaryota</taxon>
        <taxon>Fungi</taxon>
        <taxon>Dikarya</taxon>
        <taxon>Basidiomycota</taxon>
        <taxon>Agaricomycotina</taxon>
        <taxon>Agaricomycetes</taxon>
        <taxon>Polyporales</taxon>
        <taxon>Steccherinaceae</taxon>
        <taxon>Steccherinum</taxon>
    </lineage>
</organism>
<name>A0A4R0RDG5_9APHY</name>
<dbReference type="AlphaFoldDB" id="A0A4R0RDG5"/>
<dbReference type="EMBL" id="RWJN01000147">
    <property type="protein sequence ID" value="TCD66170.1"/>
    <property type="molecule type" value="Genomic_DNA"/>
</dbReference>
<dbReference type="PANTHER" id="PTHR44329">
    <property type="entry name" value="SERINE/THREONINE-PROTEIN KINASE TNNI3K-RELATED"/>
    <property type="match status" value="1"/>
</dbReference>
<protein>
    <recommendedName>
        <fullName evidence="2">Protein kinase domain-containing protein</fullName>
    </recommendedName>
</protein>
<feature type="compositionally biased region" description="Polar residues" evidence="1">
    <location>
        <begin position="445"/>
        <end position="455"/>
    </location>
</feature>
<dbReference type="InterPro" id="IPR001245">
    <property type="entry name" value="Ser-Thr/Tyr_kinase_cat_dom"/>
</dbReference>
<dbReference type="PROSITE" id="PS50011">
    <property type="entry name" value="PROTEIN_KINASE_DOM"/>
    <property type="match status" value="1"/>
</dbReference>
<dbReference type="GO" id="GO:0004674">
    <property type="term" value="F:protein serine/threonine kinase activity"/>
    <property type="evidence" value="ECO:0007669"/>
    <property type="project" value="TreeGrafter"/>
</dbReference>
<gene>
    <name evidence="3" type="ORF">EIP91_001724</name>
</gene>
<evidence type="ECO:0000259" key="2">
    <source>
        <dbReference type="PROSITE" id="PS50011"/>
    </source>
</evidence>
<dbReference type="GO" id="GO:0005524">
    <property type="term" value="F:ATP binding"/>
    <property type="evidence" value="ECO:0007669"/>
    <property type="project" value="InterPro"/>
</dbReference>
<feature type="region of interest" description="Disordered" evidence="1">
    <location>
        <begin position="400"/>
        <end position="473"/>
    </location>
</feature>
<dbReference type="PANTHER" id="PTHR44329:SF214">
    <property type="entry name" value="PROTEIN KINASE DOMAIN-CONTAINING PROTEIN"/>
    <property type="match status" value="1"/>
</dbReference>
<comment type="caution">
    <text evidence="3">The sequence shown here is derived from an EMBL/GenBank/DDBJ whole genome shotgun (WGS) entry which is preliminary data.</text>
</comment>
<dbReference type="Proteomes" id="UP000292702">
    <property type="component" value="Unassembled WGS sequence"/>
</dbReference>
<proteinExistence type="predicted"/>
<dbReference type="SUPFAM" id="SSF56112">
    <property type="entry name" value="Protein kinase-like (PK-like)"/>
    <property type="match status" value="1"/>
</dbReference>
<evidence type="ECO:0000313" key="3">
    <source>
        <dbReference type="EMBL" id="TCD66170.1"/>
    </source>
</evidence>
<accession>A0A4R0RDG5</accession>
<dbReference type="Gene3D" id="1.10.510.10">
    <property type="entry name" value="Transferase(Phosphotransferase) domain 1"/>
    <property type="match status" value="1"/>
</dbReference>
<evidence type="ECO:0000313" key="4">
    <source>
        <dbReference type="Proteomes" id="UP000292702"/>
    </source>
</evidence>
<dbReference type="InterPro" id="IPR051681">
    <property type="entry name" value="Ser/Thr_Kinases-Pseudokinases"/>
</dbReference>